<dbReference type="PANTHER" id="PTHR33741:SF5">
    <property type="entry name" value="TRANSMEMBRANE PROTEIN DDB_G0269096-RELATED"/>
    <property type="match status" value="1"/>
</dbReference>
<name>A0ABR1TL38_9PEZI</name>
<keyword evidence="2" id="KW-1133">Transmembrane helix</keyword>
<feature type="domain" description="XPG-I" evidence="3">
    <location>
        <begin position="482"/>
        <end position="549"/>
    </location>
</feature>
<keyword evidence="2" id="KW-0812">Transmembrane</keyword>
<feature type="domain" description="XPG-I" evidence="3">
    <location>
        <begin position="857"/>
        <end position="928"/>
    </location>
</feature>
<dbReference type="Pfam" id="PF00867">
    <property type="entry name" value="XPG_I"/>
    <property type="match status" value="2"/>
</dbReference>
<feature type="region of interest" description="Disordered" evidence="1">
    <location>
        <begin position="1105"/>
        <end position="1159"/>
    </location>
</feature>
<dbReference type="SUPFAM" id="SSF88723">
    <property type="entry name" value="PIN domain-like"/>
    <property type="match status" value="2"/>
</dbReference>
<keyword evidence="2" id="KW-0472">Membrane</keyword>
<dbReference type="PRINTS" id="PR00853">
    <property type="entry name" value="XPGRADSUPER"/>
</dbReference>
<dbReference type="SUPFAM" id="SSF47807">
    <property type="entry name" value="5' to 3' exonuclease, C-terminal subdomain"/>
    <property type="match status" value="1"/>
</dbReference>
<dbReference type="SMART" id="SM00484">
    <property type="entry name" value="XPGI"/>
    <property type="match status" value="2"/>
</dbReference>
<feature type="transmembrane region" description="Helical" evidence="2">
    <location>
        <begin position="114"/>
        <end position="132"/>
    </location>
</feature>
<reference evidence="4 5" key="1">
    <citation type="submission" date="2023-01" db="EMBL/GenBank/DDBJ databases">
        <title>Analysis of 21 Apiospora genomes using comparative genomics revels a genus with tremendous synthesis potential of carbohydrate active enzymes and secondary metabolites.</title>
        <authorList>
            <person name="Sorensen T."/>
        </authorList>
    </citation>
    <scope>NUCLEOTIDE SEQUENCE [LARGE SCALE GENOMIC DNA]</scope>
    <source>
        <strain evidence="4 5">CBS 83171</strain>
    </source>
</reference>
<feature type="transmembrane region" description="Helical" evidence="2">
    <location>
        <begin position="85"/>
        <end position="102"/>
    </location>
</feature>
<feature type="compositionally biased region" description="Polar residues" evidence="1">
    <location>
        <begin position="1114"/>
        <end position="1132"/>
    </location>
</feature>
<dbReference type="Proteomes" id="UP001446871">
    <property type="component" value="Unassembled WGS sequence"/>
</dbReference>
<dbReference type="Pfam" id="PF04982">
    <property type="entry name" value="TM_HPP"/>
    <property type="match status" value="1"/>
</dbReference>
<evidence type="ECO:0000313" key="4">
    <source>
        <dbReference type="EMBL" id="KAK8047092.1"/>
    </source>
</evidence>
<dbReference type="InterPro" id="IPR007065">
    <property type="entry name" value="HPP"/>
</dbReference>
<keyword evidence="5" id="KW-1185">Reference proteome</keyword>
<feature type="compositionally biased region" description="Polar residues" evidence="1">
    <location>
        <begin position="295"/>
        <end position="306"/>
    </location>
</feature>
<accession>A0ABR1TL38</accession>
<feature type="transmembrane region" description="Helical" evidence="2">
    <location>
        <begin position="195"/>
        <end position="217"/>
    </location>
</feature>
<feature type="region of interest" description="Disordered" evidence="1">
    <location>
        <begin position="437"/>
        <end position="465"/>
    </location>
</feature>
<dbReference type="InterPro" id="IPR029060">
    <property type="entry name" value="PIN-like_dom_sf"/>
</dbReference>
<dbReference type="InterPro" id="IPR006084">
    <property type="entry name" value="XPG/Rad2"/>
</dbReference>
<feature type="transmembrane region" description="Helical" evidence="2">
    <location>
        <begin position="153"/>
        <end position="175"/>
    </location>
</feature>
<feature type="compositionally biased region" description="Polar residues" evidence="1">
    <location>
        <begin position="442"/>
        <end position="459"/>
    </location>
</feature>
<comment type="caution">
    <text evidence="4">The sequence shown here is derived from an EMBL/GenBank/DDBJ whole genome shotgun (WGS) entry which is preliminary data.</text>
</comment>
<dbReference type="InterPro" id="IPR006086">
    <property type="entry name" value="XPG-I_dom"/>
</dbReference>
<dbReference type="EMBL" id="JAQQWM010000009">
    <property type="protein sequence ID" value="KAK8047092.1"/>
    <property type="molecule type" value="Genomic_DNA"/>
</dbReference>
<dbReference type="PANTHER" id="PTHR33741">
    <property type="entry name" value="TRANSMEMBRANE PROTEIN DDB_G0269096-RELATED"/>
    <property type="match status" value="1"/>
</dbReference>
<organism evidence="4 5">
    <name type="scientific">Apiospora saccharicola</name>
    <dbReference type="NCBI Taxonomy" id="335842"/>
    <lineage>
        <taxon>Eukaryota</taxon>
        <taxon>Fungi</taxon>
        <taxon>Dikarya</taxon>
        <taxon>Ascomycota</taxon>
        <taxon>Pezizomycotina</taxon>
        <taxon>Sordariomycetes</taxon>
        <taxon>Xylariomycetidae</taxon>
        <taxon>Amphisphaeriales</taxon>
        <taxon>Apiosporaceae</taxon>
        <taxon>Apiospora</taxon>
    </lineage>
</organism>
<dbReference type="InterPro" id="IPR058581">
    <property type="entry name" value="TM_HPP"/>
</dbReference>
<evidence type="ECO:0000259" key="3">
    <source>
        <dbReference type="SMART" id="SM00484"/>
    </source>
</evidence>
<dbReference type="InterPro" id="IPR036279">
    <property type="entry name" value="5-3_exonuclease_C_sf"/>
</dbReference>
<gene>
    <name evidence="4" type="ORF">PG996_015156</name>
</gene>
<feature type="region of interest" description="Disordered" evidence="1">
    <location>
        <begin position="292"/>
        <end position="311"/>
    </location>
</feature>
<proteinExistence type="predicted"/>
<evidence type="ECO:0000256" key="2">
    <source>
        <dbReference type="SAM" id="Phobius"/>
    </source>
</evidence>
<evidence type="ECO:0000313" key="5">
    <source>
        <dbReference type="Proteomes" id="UP001446871"/>
    </source>
</evidence>
<sequence>MKRPLLGSPSKWHFDIDAYLNPYLPSPPWKHLPRFVTHFVGYRPRPQQPIGNLAMIAWAFVGIFASLSTIEIVGRHIDNFRSGGAPLIIGSFGAAAVLEFYAIESPLSQPRNSILGQVLASIVGVAVAKLFALDPTLFPAAGGPESGFAAHDLTWLAGALACASATAVMALTGTVHPPAGATALLAVVDADVRALGWLLIPVILLGCSLMFGVALLINNLQRRFPVYWWTPGEVGGWRSIKKKNNGQEEHWGPHIEAKSSHTSSQPSNDVGGCDGAGAGDLELGSNVSGVAPSEATATADSGSTLDMDTERGRGAYIPEGRRILIEADRVVMPDDIYMTPEEILFWDAVSKDYPGRTVRLWELNAEHVEKTGRPMRIAVDAPIDVYKYKTATDHVTASKYGGMNNPTRTLFYHVLHLLAAGVQPVYVYDGPGKPSIKRRKNTSAPPYQPYTPSSSCQLRSETEKKQEGDFRHITYLSKMFLGYLGVPTLEAPGEAEAECAALEKAGLVDAVMSTDGDAFLFGAQTVLRGLNAENQDCMVQVFKMEDLKMAKPPLTPRVIFAMAILAGGDYSSGLSGCGPDLALKIGVSNHGGFLWTLAEREALWEEKFPVWKNGLAKDLKGGKFGRRELALADGLDNNFPDQAVIGYYMGEIKKNTTTRAIDWRKDIDVPRLRVFTRVYFDWKYRHFAVKFVRTTVLCLLVRTLLRCLASGTDGSKWVTVKKIKTKGEGAAKEIQVKPGHVSVVHVNVPAEPIVETYKGNLKKKEIDEDMEWLPYWLVEKSCRAMFQPTETPTSITTFEAGQPRIEPQLTRPRSPPSVVKVGLPNLSPRLLKPVPAQRHPNILPTERPCNEFKEALQKLCIPYYVAQADTIAECSAMNKTGLVDAVMSTDINAFLFGAKTVLKYETTANKVVLVHEFIPGDHETSAPEKHLNQKVLLTVALLAGRGDGLKGVDRHRRTDLAIQIGKSPHGNKLWDISTAHKEHNLGSLLSEWKTSVDDDMKTNSEGQFATNGPIATPRFLSKTATSSYPETISWFIQGILPKISEMDQEKSKWEDEWGGEVDVLALREFTREHFGWKDKNDSFLTTLAPALLPSYVSSGTDASGMIQSLEKPKPNNTEYQRWSDSDQGLTKNGQKRKFPEAAGTNGPIRHQNAPDKSATTRQTVVDWTRGHFPLSGSGIFEDAVSVSRSRKFPRSFGNQQQHNSACHFRTSRSLYQAFESNVFRFFRFVFDFQPTEFEPRSVY</sequence>
<feature type="region of interest" description="Disordered" evidence="1">
    <location>
        <begin position="256"/>
        <end position="276"/>
    </location>
</feature>
<protein>
    <submittedName>
        <fullName evidence="4">HPP family-domain-containing protein</fullName>
    </submittedName>
</protein>
<feature type="transmembrane region" description="Helical" evidence="2">
    <location>
        <begin position="53"/>
        <end position="73"/>
    </location>
</feature>
<evidence type="ECO:0000256" key="1">
    <source>
        <dbReference type="SAM" id="MobiDB-lite"/>
    </source>
</evidence>
<dbReference type="Gene3D" id="3.40.50.1010">
    <property type="entry name" value="5'-nuclease"/>
    <property type="match status" value="2"/>
</dbReference>